<evidence type="ECO:0000313" key="2">
    <source>
        <dbReference type="EMBL" id="UXE61789.1"/>
    </source>
</evidence>
<dbReference type="EMBL" id="CP073041">
    <property type="protein sequence ID" value="UXE61789.1"/>
    <property type="molecule type" value="Genomic_DNA"/>
</dbReference>
<proteinExistence type="predicted"/>
<dbReference type="GO" id="GO:0015995">
    <property type="term" value="P:chlorophyll biosynthetic process"/>
    <property type="evidence" value="ECO:0007669"/>
    <property type="project" value="InterPro"/>
</dbReference>
<dbReference type="InterPro" id="IPR042298">
    <property type="entry name" value="P-CP_red_C"/>
</dbReference>
<sequence length="65" mass="7643">MSDFNLDINLNDFLNWTPEAKIKLKNIPYFVRTQARQRIEQIARETGAETITVEMVEQARLEFGQ</sequence>
<dbReference type="GO" id="GO:0016491">
    <property type="term" value="F:oxidoreductase activity"/>
    <property type="evidence" value="ECO:0007669"/>
    <property type="project" value="InterPro"/>
</dbReference>
<feature type="domain" description="Light-independent protochlorophyllide reductase subunit B-like C-terminal" evidence="1">
    <location>
        <begin position="16"/>
        <end position="60"/>
    </location>
</feature>
<organism evidence="2">
    <name type="scientific">Woronichinia naegeliana WA131</name>
    <dbReference type="NCBI Taxonomy" id="2824559"/>
    <lineage>
        <taxon>Bacteria</taxon>
        <taxon>Bacillati</taxon>
        <taxon>Cyanobacteriota</taxon>
        <taxon>Cyanophyceae</taxon>
        <taxon>Synechococcales</taxon>
        <taxon>Coelosphaeriaceae</taxon>
        <taxon>Woronichinia</taxon>
    </lineage>
</organism>
<dbReference type="GO" id="GO:0015979">
    <property type="term" value="P:photosynthesis"/>
    <property type="evidence" value="ECO:0007669"/>
    <property type="project" value="InterPro"/>
</dbReference>
<dbReference type="AlphaFoldDB" id="A0A977KXM4"/>
<dbReference type="Proteomes" id="UP001065613">
    <property type="component" value="Chromosome"/>
</dbReference>
<dbReference type="Pfam" id="PF08369">
    <property type="entry name" value="PCP_red"/>
    <property type="match status" value="1"/>
</dbReference>
<evidence type="ECO:0000259" key="1">
    <source>
        <dbReference type="Pfam" id="PF08369"/>
    </source>
</evidence>
<protein>
    <submittedName>
        <fullName evidence="2">PCP reductase family protein</fullName>
    </submittedName>
</protein>
<reference evidence="2" key="1">
    <citation type="submission" date="2021-04" db="EMBL/GenBank/DDBJ databases">
        <title>Genome sequence of Woronichinia naegeliana from Washington state freshwater lake bloom.</title>
        <authorList>
            <person name="Dreher T.W."/>
        </authorList>
    </citation>
    <scope>NUCLEOTIDE SEQUENCE</scope>
    <source>
        <strain evidence="2">WA131</strain>
    </source>
</reference>
<gene>
    <name evidence="2" type="ORF">KA717_02290</name>
</gene>
<dbReference type="Gene3D" id="1.10.8.550">
    <property type="entry name" value="Proto-chlorophyllide reductase 57 kD subunit B"/>
    <property type="match status" value="1"/>
</dbReference>
<accession>A0A977KXM4</accession>
<dbReference type="InterPro" id="IPR013580">
    <property type="entry name" value="LI-POR_suB-like_C"/>
</dbReference>
<name>A0A977KXM4_9CYAN</name>
<dbReference type="KEGG" id="wna:KA717_02290"/>